<dbReference type="Gene3D" id="1.10.1760.20">
    <property type="match status" value="1"/>
</dbReference>
<sequence>MANARASLIIVTITVFVLLIVMYTVFNYHNYLLLSLGIIGCVMMLFFIRFEMKSIKTREIVILALLIAIAAVARVPFAGLPSVQPTSFVIITVGLVFGAESGFLVGALAAIVSNMFLGQGPWTPWQMFAWGTMGMSAGLLRQFLGMGKLWILNSFGFIWGFIFGWMMNLWIVFSNMHNFTWEFLVGIYVSSFYHDLAHAISNVIFISLFSVSWIRILNRFKKKHGLLEDSTLKPSIAYDHSGK</sequence>
<dbReference type="AlphaFoldDB" id="A0A941CS99"/>
<evidence type="ECO:0000313" key="2">
    <source>
        <dbReference type="EMBL" id="MBR7552867.1"/>
    </source>
</evidence>
<comment type="caution">
    <text evidence="2">The sequence shown here is derived from an EMBL/GenBank/DDBJ whole genome shotgun (WGS) entry which is preliminary data.</text>
</comment>
<keyword evidence="1" id="KW-0812">Transmembrane</keyword>
<feature type="transmembrane region" description="Helical" evidence="1">
    <location>
        <begin position="149"/>
        <end position="172"/>
    </location>
</feature>
<dbReference type="InterPro" id="IPR009825">
    <property type="entry name" value="ECF_substrate-spec-like"/>
</dbReference>
<feature type="transmembrane region" description="Helical" evidence="1">
    <location>
        <begin position="192"/>
        <end position="214"/>
    </location>
</feature>
<dbReference type="RefSeq" id="WP_212367453.1">
    <property type="nucleotide sequence ID" value="NZ_JAGSIE010000006.1"/>
</dbReference>
<name>A0A941CS99_9BACI</name>
<proteinExistence type="predicted"/>
<dbReference type="PIRSF" id="PIRSF037395">
    <property type="entry name" value="UCP037395_ABCper"/>
    <property type="match status" value="1"/>
</dbReference>
<feature type="transmembrane region" description="Helical" evidence="1">
    <location>
        <begin position="31"/>
        <end position="48"/>
    </location>
</feature>
<dbReference type="Proteomes" id="UP000675431">
    <property type="component" value="Unassembled WGS sequence"/>
</dbReference>
<reference evidence="2 3" key="1">
    <citation type="submission" date="2021-04" db="EMBL/GenBank/DDBJ databases">
        <title>Allobacillus sp. nov. SKP8-2 isolated from shrimp paste.</title>
        <authorList>
            <person name="Tanasupawat S."/>
            <person name="Yiamsombat S."/>
            <person name="Kanchanasin P."/>
            <person name="Kuncharoen N."/>
        </authorList>
    </citation>
    <scope>NUCLEOTIDE SEQUENCE [LARGE SCALE GENOMIC DNA]</scope>
    <source>
        <strain evidence="2 3">SKP8-2</strain>
    </source>
</reference>
<keyword evidence="1" id="KW-1133">Transmembrane helix</keyword>
<keyword evidence="3" id="KW-1185">Reference proteome</keyword>
<accession>A0A941CS99</accession>
<feature type="transmembrane region" description="Helical" evidence="1">
    <location>
        <begin position="7"/>
        <end position="25"/>
    </location>
</feature>
<dbReference type="InterPro" id="IPR017196">
    <property type="entry name" value="ECF_substrate-spec_UCP037395"/>
</dbReference>
<feature type="transmembrane region" description="Helical" evidence="1">
    <location>
        <begin position="60"/>
        <end position="77"/>
    </location>
</feature>
<feature type="transmembrane region" description="Helical" evidence="1">
    <location>
        <begin position="89"/>
        <end position="117"/>
    </location>
</feature>
<evidence type="ECO:0000256" key="1">
    <source>
        <dbReference type="SAM" id="Phobius"/>
    </source>
</evidence>
<evidence type="ECO:0000313" key="3">
    <source>
        <dbReference type="Proteomes" id="UP000675431"/>
    </source>
</evidence>
<dbReference type="Pfam" id="PF07155">
    <property type="entry name" value="ECF-ribofla_trS"/>
    <property type="match status" value="1"/>
</dbReference>
<keyword evidence="1" id="KW-0472">Membrane</keyword>
<dbReference type="GO" id="GO:0016020">
    <property type="term" value="C:membrane"/>
    <property type="evidence" value="ECO:0007669"/>
    <property type="project" value="InterPro"/>
</dbReference>
<protein>
    <submittedName>
        <fullName evidence="2">ECF transporter S component</fullName>
    </submittedName>
</protein>
<dbReference type="EMBL" id="JAGSIE010000006">
    <property type="protein sequence ID" value="MBR7552867.1"/>
    <property type="molecule type" value="Genomic_DNA"/>
</dbReference>
<gene>
    <name evidence="2" type="ORF">KC820_01750</name>
</gene>
<organism evidence="2 3">
    <name type="scientific">Allobacillus saliphilus</name>
    <dbReference type="NCBI Taxonomy" id="2912308"/>
    <lineage>
        <taxon>Bacteria</taxon>
        <taxon>Bacillati</taxon>
        <taxon>Bacillota</taxon>
        <taxon>Bacilli</taxon>
        <taxon>Bacillales</taxon>
        <taxon>Bacillaceae</taxon>
        <taxon>Allobacillus</taxon>
    </lineage>
</organism>